<reference evidence="4" key="1">
    <citation type="journal article" date="2019" name="Int. J. Syst. Evol. Microbiol.">
        <title>The Global Catalogue of Microorganisms (GCM) 10K type strain sequencing project: providing services to taxonomists for standard genome sequencing and annotation.</title>
        <authorList>
            <consortium name="The Broad Institute Genomics Platform"/>
            <consortium name="The Broad Institute Genome Sequencing Center for Infectious Disease"/>
            <person name="Wu L."/>
            <person name="Ma J."/>
        </authorList>
    </citation>
    <scope>NUCLEOTIDE SEQUENCE [LARGE SCALE GENOMIC DNA]</scope>
    <source>
        <strain evidence="4">JCM 16914</strain>
    </source>
</reference>
<evidence type="ECO:0000256" key="1">
    <source>
        <dbReference type="SAM" id="MobiDB-lite"/>
    </source>
</evidence>
<comment type="caution">
    <text evidence="3">The sequence shown here is derived from an EMBL/GenBank/DDBJ whole genome shotgun (WGS) entry which is preliminary data.</text>
</comment>
<evidence type="ECO:0000313" key="4">
    <source>
        <dbReference type="Proteomes" id="UP001500133"/>
    </source>
</evidence>
<protein>
    <recommendedName>
        <fullName evidence="5">Transmembrane protein</fullName>
    </recommendedName>
</protein>
<dbReference type="Proteomes" id="UP001500133">
    <property type="component" value="Unassembled WGS sequence"/>
</dbReference>
<feature type="region of interest" description="Disordered" evidence="1">
    <location>
        <begin position="1"/>
        <end position="21"/>
    </location>
</feature>
<organism evidence="3 4">
    <name type="scientific">Halomonas cibimaris</name>
    <dbReference type="NCBI Taxonomy" id="657012"/>
    <lineage>
        <taxon>Bacteria</taxon>
        <taxon>Pseudomonadati</taxon>
        <taxon>Pseudomonadota</taxon>
        <taxon>Gammaproteobacteria</taxon>
        <taxon>Oceanospirillales</taxon>
        <taxon>Halomonadaceae</taxon>
        <taxon>Halomonas</taxon>
    </lineage>
</organism>
<accession>A0ABP7LNW3</accession>
<dbReference type="EMBL" id="BAAAZT010000069">
    <property type="protein sequence ID" value="GAA3905677.1"/>
    <property type="molecule type" value="Genomic_DNA"/>
</dbReference>
<proteinExistence type="predicted"/>
<gene>
    <name evidence="3" type="ORF">GCM10022228_14920</name>
</gene>
<evidence type="ECO:0000256" key="2">
    <source>
        <dbReference type="SAM" id="Phobius"/>
    </source>
</evidence>
<feature type="transmembrane region" description="Helical" evidence="2">
    <location>
        <begin position="32"/>
        <end position="54"/>
    </location>
</feature>
<name>A0ABP7LNW3_9GAMM</name>
<keyword evidence="2" id="KW-0472">Membrane</keyword>
<keyword evidence="4" id="KW-1185">Reference proteome</keyword>
<evidence type="ECO:0000313" key="3">
    <source>
        <dbReference type="EMBL" id="GAA3905677.1"/>
    </source>
</evidence>
<evidence type="ECO:0008006" key="5">
    <source>
        <dbReference type="Google" id="ProtNLM"/>
    </source>
</evidence>
<keyword evidence="2" id="KW-0812">Transmembrane</keyword>
<dbReference type="RefSeq" id="WP_344703913.1">
    <property type="nucleotide sequence ID" value="NZ_BAAAZT010000069.1"/>
</dbReference>
<sequence>MPAVPETSRTTPSDADIPTLNKQDPGRGAAVIVYWLLLGSIMAVITAPIGALVAHLKYRQAAPWVQSHLQFQLRTFWLGVLAGAVFAAVWQLLGMVGVSPLGPWAMGYAFFTACFIWLIGRCGVGAARLMTNRPIPNPKSPAFGGRDAAPADS</sequence>
<keyword evidence="2" id="KW-1133">Transmembrane helix</keyword>
<feature type="transmembrane region" description="Helical" evidence="2">
    <location>
        <begin position="75"/>
        <end position="93"/>
    </location>
</feature>
<feature type="transmembrane region" description="Helical" evidence="2">
    <location>
        <begin position="105"/>
        <end position="124"/>
    </location>
</feature>